<feature type="compositionally biased region" description="Basic and acidic residues" evidence="2">
    <location>
        <begin position="376"/>
        <end position="385"/>
    </location>
</feature>
<dbReference type="AlphaFoldDB" id="A0AAV2FME2"/>
<proteinExistence type="predicted"/>
<evidence type="ECO:0000256" key="1">
    <source>
        <dbReference type="PROSITE-ProRule" id="PRU00047"/>
    </source>
</evidence>
<keyword evidence="5" id="KW-1185">Reference proteome</keyword>
<dbReference type="Pfam" id="PF14392">
    <property type="entry name" value="zf-CCHC_4"/>
    <property type="match status" value="1"/>
</dbReference>
<dbReference type="EMBL" id="OZ034820">
    <property type="protein sequence ID" value="CAL1399501.1"/>
    <property type="molecule type" value="Genomic_DNA"/>
</dbReference>
<feature type="compositionally biased region" description="Basic and acidic residues" evidence="2">
    <location>
        <begin position="354"/>
        <end position="363"/>
    </location>
</feature>
<dbReference type="GO" id="GO:0008270">
    <property type="term" value="F:zinc ion binding"/>
    <property type="evidence" value="ECO:0007669"/>
    <property type="project" value="UniProtKB-KW"/>
</dbReference>
<name>A0AAV2FME2_9ROSI</name>
<dbReference type="PANTHER" id="PTHR31286">
    <property type="entry name" value="GLYCINE-RICH CELL WALL STRUCTURAL PROTEIN 1.8-LIKE"/>
    <property type="match status" value="1"/>
</dbReference>
<keyword evidence="1" id="KW-0479">Metal-binding</keyword>
<dbReference type="PROSITE" id="PS50158">
    <property type="entry name" value="ZF_CCHC"/>
    <property type="match status" value="1"/>
</dbReference>
<keyword evidence="1" id="KW-0862">Zinc</keyword>
<evidence type="ECO:0000256" key="2">
    <source>
        <dbReference type="SAM" id="MobiDB-lite"/>
    </source>
</evidence>
<dbReference type="InterPro" id="IPR025558">
    <property type="entry name" value="DUF4283"/>
</dbReference>
<dbReference type="Pfam" id="PF14111">
    <property type="entry name" value="DUF4283"/>
    <property type="match status" value="1"/>
</dbReference>
<gene>
    <name evidence="4" type="ORF">LTRI10_LOCUS39682</name>
</gene>
<reference evidence="4 5" key="1">
    <citation type="submission" date="2024-04" db="EMBL/GenBank/DDBJ databases">
        <authorList>
            <person name="Fracassetti M."/>
        </authorList>
    </citation>
    <scope>NUCLEOTIDE SEQUENCE [LARGE SCALE GENOMIC DNA]</scope>
</reference>
<dbReference type="PANTHER" id="PTHR31286:SF178">
    <property type="entry name" value="DUF4283 DOMAIN-CONTAINING PROTEIN"/>
    <property type="match status" value="1"/>
</dbReference>
<keyword evidence="1" id="KW-0863">Zinc-finger</keyword>
<feature type="compositionally biased region" description="Basic residues" evidence="2">
    <location>
        <begin position="364"/>
        <end position="375"/>
    </location>
</feature>
<protein>
    <recommendedName>
        <fullName evidence="3">CCHC-type domain-containing protein</fullName>
    </recommendedName>
</protein>
<feature type="region of interest" description="Disordered" evidence="2">
    <location>
        <begin position="423"/>
        <end position="480"/>
    </location>
</feature>
<dbReference type="InterPro" id="IPR025836">
    <property type="entry name" value="Zn_knuckle_CX2CX4HX4C"/>
</dbReference>
<dbReference type="GO" id="GO:0003676">
    <property type="term" value="F:nucleic acid binding"/>
    <property type="evidence" value="ECO:0007669"/>
    <property type="project" value="InterPro"/>
</dbReference>
<dbReference type="InterPro" id="IPR040256">
    <property type="entry name" value="At4g02000-like"/>
</dbReference>
<feature type="domain" description="CCHC-type" evidence="3">
    <location>
        <begin position="198"/>
        <end position="211"/>
    </location>
</feature>
<organism evidence="4 5">
    <name type="scientific">Linum trigynum</name>
    <dbReference type="NCBI Taxonomy" id="586398"/>
    <lineage>
        <taxon>Eukaryota</taxon>
        <taxon>Viridiplantae</taxon>
        <taxon>Streptophyta</taxon>
        <taxon>Embryophyta</taxon>
        <taxon>Tracheophyta</taxon>
        <taxon>Spermatophyta</taxon>
        <taxon>Magnoliopsida</taxon>
        <taxon>eudicotyledons</taxon>
        <taxon>Gunneridae</taxon>
        <taxon>Pentapetalae</taxon>
        <taxon>rosids</taxon>
        <taxon>fabids</taxon>
        <taxon>Malpighiales</taxon>
        <taxon>Linaceae</taxon>
        <taxon>Linum</taxon>
    </lineage>
</organism>
<evidence type="ECO:0000313" key="5">
    <source>
        <dbReference type="Proteomes" id="UP001497516"/>
    </source>
</evidence>
<evidence type="ECO:0000259" key="3">
    <source>
        <dbReference type="PROSITE" id="PS50158"/>
    </source>
</evidence>
<dbReference type="InterPro" id="IPR001878">
    <property type="entry name" value="Znf_CCHC"/>
</dbReference>
<dbReference type="Proteomes" id="UP001497516">
    <property type="component" value="Chromosome 7"/>
</dbReference>
<feature type="region of interest" description="Disordered" evidence="2">
    <location>
        <begin position="327"/>
        <end position="385"/>
    </location>
</feature>
<sequence length="480" mass="55229">MSRISKDQIIEFSLEEVRSEKTRLACSLLGRLFTVNNVSLRELRDTVNNSWQGQGRIRVSQAAHGFLEFVLPNKTSKAWILKQTPWVIGDKILHLRSWTPSITRRTFEELAIALFRIQMWGVRDECYTHQFGRKMASAALGRVIEAGLFACSDTDQKFIKVKAMIDFSKPLRSQLMASNDETGAFWIRLKYEHLPSFCYHCGRVGHSRQACGFDPPSGTKRYGPHMTTKKMGRRIFDDEEEAPHYPPRSVWINKEIRGQKEPEYAANRDRMEEDRGFVSSTKQPVQDPSPLWLGTSYMPFLETEPRVHQNRNSFWVAVSKGPRVVLGGQGRKGPIRKKADAPTPMPPLPCESMVEAKDRPRDRAHQRRSRHRVHGERREKQQLLHGEVRQEQPILPSEREVSRRRRLVLLEESEDEFFVHEVPVAEGGTDRGQVENQPMLRADQGDDQTSTRAGQQRRKLKNLVLDPSTVAQRKCSRSGN</sequence>
<accession>A0AAV2FME2</accession>
<evidence type="ECO:0000313" key="4">
    <source>
        <dbReference type="EMBL" id="CAL1399501.1"/>
    </source>
</evidence>